<dbReference type="EMBL" id="LXQA010569096">
    <property type="protein sequence ID" value="MCI59733.1"/>
    <property type="molecule type" value="Genomic_DNA"/>
</dbReference>
<proteinExistence type="predicted"/>
<keyword evidence="2" id="KW-1185">Reference proteome</keyword>
<comment type="caution">
    <text evidence="1">The sequence shown here is derived from an EMBL/GenBank/DDBJ whole genome shotgun (WGS) entry which is preliminary data.</text>
</comment>
<feature type="non-terminal residue" evidence="1">
    <location>
        <position position="1"/>
    </location>
</feature>
<evidence type="ECO:0000313" key="1">
    <source>
        <dbReference type="EMBL" id="MCI59733.1"/>
    </source>
</evidence>
<dbReference type="Proteomes" id="UP000265520">
    <property type="component" value="Unassembled WGS sequence"/>
</dbReference>
<dbReference type="AlphaFoldDB" id="A0A392TF07"/>
<name>A0A392TF07_9FABA</name>
<organism evidence="1 2">
    <name type="scientific">Trifolium medium</name>
    <dbReference type="NCBI Taxonomy" id="97028"/>
    <lineage>
        <taxon>Eukaryota</taxon>
        <taxon>Viridiplantae</taxon>
        <taxon>Streptophyta</taxon>
        <taxon>Embryophyta</taxon>
        <taxon>Tracheophyta</taxon>
        <taxon>Spermatophyta</taxon>
        <taxon>Magnoliopsida</taxon>
        <taxon>eudicotyledons</taxon>
        <taxon>Gunneridae</taxon>
        <taxon>Pentapetalae</taxon>
        <taxon>rosids</taxon>
        <taxon>fabids</taxon>
        <taxon>Fabales</taxon>
        <taxon>Fabaceae</taxon>
        <taxon>Papilionoideae</taxon>
        <taxon>50 kb inversion clade</taxon>
        <taxon>NPAAA clade</taxon>
        <taxon>Hologalegina</taxon>
        <taxon>IRL clade</taxon>
        <taxon>Trifolieae</taxon>
        <taxon>Trifolium</taxon>
    </lineage>
</organism>
<evidence type="ECO:0000313" key="2">
    <source>
        <dbReference type="Proteomes" id="UP000265520"/>
    </source>
</evidence>
<accession>A0A392TF07</accession>
<sequence length="32" mass="3331">ARPYAPVGRSGLFPPLVTGEFGSLREGGLSLE</sequence>
<reference evidence="1 2" key="1">
    <citation type="journal article" date="2018" name="Front. Plant Sci.">
        <title>Red Clover (Trifolium pratense) and Zigzag Clover (T. medium) - A Picture of Genomic Similarities and Differences.</title>
        <authorList>
            <person name="Dluhosova J."/>
            <person name="Istvanek J."/>
            <person name="Nedelnik J."/>
            <person name="Repkova J."/>
        </authorList>
    </citation>
    <scope>NUCLEOTIDE SEQUENCE [LARGE SCALE GENOMIC DNA]</scope>
    <source>
        <strain evidence="2">cv. 10/8</strain>
        <tissue evidence="1">Leaf</tissue>
    </source>
</reference>
<protein>
    <submittedName>
        <fullName evidence="1">Uncharacterized protein</fullName>
    </submittedName>
</protein>